<evidence type="ECO:0000313" key="4">
    <source>
        <dbReference type="EMBL" id="GAX80085.1"/>
    </source>
</evidence>
<keyword evidence="5" id="KW-1185">Reference proteome</keyword>
<comment type="caution">
    <text evidence="4">The sequence shown here is derived from an EMBL/GenBank/DDBJ whole genome shotgun (WGS) entry which is preliminary data.</text>
</comment>
<dbReference type="OrthoDB" id="2152248at2759"/>
<organism evidence="4 5">
    <name type="scientific">Chlamydomonas eustigma</name>
    <dbReference type="NCBI Taxonomy" id="1157962"/>
    <lineage>
        <taxon>Eukaryota</taxon>
        <taxon>Viridiplantae</taxon>
        <taxon>Chlorophyta</taxon>
        <taxon>core chlorophytes</taxon>
        <taxon>Chlorophyceae</taxon>
        <taxon>CS clade</taxon>
        <taxon>Chlamydomonadales</taxon>
        <taxon>Chlamydomonadaceae</taxon>
        <taxon>Chlamydomonas</taxon>
    </lineage>
</organism>
<dbReference type="PANTHER" id="PTHR47381:SF3">
    <property type="entry name" value="ALPHA_BETA-HYDROLASES SUPERFAMILY PROTEIN"/>
    <property type="match status" value="1"/>
</dbReference>
<evidence type="ECO:0000259" key="3">
    <source>
        <dbReference type="Pfam" id="PF05448"/>
    </source>
</evidence>
<evidence type="ECO:0000256" key="2">
    <source>
        <dbReference type="SAM" id="MobiDB-lite"/>
    </source>
</evidence>
<dbReference type="AlphaFoldDB" id="A0A250XAF2"/>
<keyword evidence="1" id="KW-0175">Coiled coil</keyword>
<dbReference type="Pfam" id="PF05448">
    <property type="entry name" value="AXE1"/>
    <property type="match status" value="1"/>
</dbReference>
<dbReference type="STRING" id="1157962.A0A250XAF2"/>
<evidence type="ECO:0000256" key="1">
    <source>
        <dbReference type="SAM" id="Coils"/>
    </source>
</evidence>
<feature type="region of interest" description="Disordered" evidence="2">
    <location>
        <begin position="499"/>
        <end position="523"/>
    </location>
</feature>
<reference evidence="4 5" key="1">
    <citation type="submission" date="2017-08" db="EMBL/GenBank/DDBJ databases">
        <title>Acidophilic green algal genome provides insights into adaptation to an acidic environment.</title>
        <authorList>
            <person name="Hirooka S."/>
            <person name="Hirose Y."/>
            <person name="Kanesaki Y."/>
            <person name="Higuchi S."/>
            <person name="Fujiwara T."/>
            <person name="Onuma R."/>
            <person name="Era A."/>
            <person name="Ohbayashi R."/>
            <person name="Uzuka A."/>
            <person name="Nozaki H."/>
            <person name="Yoshikawa H."/>
            <person name="Miyagishima S.Y."/>
        </authorList>
    </citation>
    <scope>NUCLEOTIDE SEQUENCE [LARGE SCALE GENOMIC DNA]</scope>
    <source>
        <strain evidence="4 5">NIES-2499</strain>
    </source>
</reference>
<protein>
    <recommendedName>
        <fullName evidence="3">Acetyl xylan esterase domain-containing protein</fullName>
    </recommendedName>
</protein>
<dbReference type="Gene3D" id="3.40.50.1820">
    <property type="entry name" value="alpha/beta hydrolase"/>
    <property type="match status" value="1"/>
</dbReference>
<dbReference type="Proteomes" id="UP000232323">
    <property type="component" value="Unassembled WGS sequence"/>
</dbReference>
<proteinExistence type="predicted"/>
<name>A0A250XAF2_9CHLO</name>
<sequence>MDPNLYTAIDALISAVCRGRSRIIRPIVVPVVDRRRSPIGPGLKVEDLDLCTESQECRTSQAWVPLRIIRMPHSHERGTDDAPQHLTDNSGSACSAEQDVIRRPAVILLHPTGTNMDWQRSKQEDYARGGYIAAAIDCRYHGERAQEVKGQPVRHVYEDALIRAWRGGEERPFLLDNIWDIMHLVDYLLTRPDVDPSRVGITGYSLGGMHAWLAGVADPRIAVVAAVSGVQGFEYAIKNKVFQGRVDSLSHFFAAVATDLGQSKVEASTVKKAWDRVAPGLVGSFDAPQSLPCIAPRPLMVATGEVDPRCPLQGVLEACHLTRPLYVQHVTGIREERRQIQLAIQKAEEEVLLARLKQQEELRVAQQKAEEELQLELQRQKEEKALELKRQQSLDNEAAILEGDAPGSGEPGTCEMIIARHEAKEEESRGVVRGNTSEEEDASKKLNPSSTSPLSEKEDTGETLAGAAAQSLDLAEEKKQGHEEEQPREMTLMEKLKYAEEEMAREQEARRQRSLEEEAEKRRLRAERIEAERRRLAAEAAAEKERQEMEADVRKLMVVYVEPGVGHTETASMNKAVREFMDLYLLHGEGLSESSRRNQFM</sequence>
<dbReference type="InterPro" id="IPR008391">
    <property type="entry name" value="AXE1_dom"/>
</dbReference>
<feature type="domain" description="Acetyl xylan esterase" evidence="3">
    <location>
        <begin position="103"/>
        <end position="227"/>
    </location>
</feature>
<dbReference type="SUPFAM" id="SSF53474">
    <property type="entry name" value="alpha/beta-Hydrolases"/>
    <property type="match status" value="1"/>
</dbReference>
<feature type="coiled-coil region" evidence="1">
    <location>
        <begin position="330"/>
        <end position="390"/>
    </location>
</feature>
<feature type="compositionally biased region" description="Basic and acidic residues" evidence="2">
    <location>
        <begin position="421"/>
        <end position="430"/>
    </location>
</feature>
<feature type="region of interest" description="Disordered" evidence="2">
    <location>
        <begin position="421"/>
        <end position="464"/>
    </location>
</feature>
<dbReference type="PANTHER" id="PTHR47381">
    <property type="entry name" value="ALPHA/BETA-HYDROLASES SUPERFAMILY PROTEIN"/>
    <property type="match status" value="1"/>
</dbReference>
<accession>A0A250XAF2</accession>
<dbReference type="InterPro" id="IPR029058">
    <property type="entry name" value="AB_hydrolase_fold"/>
</dbReference>
<dbReference type="EMBL" id="BEGY01000048">
    <property type="protein sequence ID" value="GAX80085.1"/>
    <property type="molecule type" value="Genomic_DNA"/>
</dbReference>
<evidence type="ECO:0000313" key="5">
    <source>
        <dbReference type="Proteomes" id="UP000232323"/>
    </source>
</evidence>
<gene>
    <name evidence="4" type="ORF">CEUSTIGMA_g7523.t1</name>
</gene>